<dbReference type="Proteomes" id="UP000297777">
    <property type="component" value="Unassembled WGS sequence"/>
</dbReference>
<reference evidence="2 3" key="1">
    <citation type="submission" date="2017-12" db="EMBL/GenBank/DDBJ databases">
        <title>Comparative genomics of Botrytis spp.</title>
        <authorList>
            <person name="Valero-Jimenez C.A."/>
            <person name="Tapia P."/>
            <person name="Veloso J."/>
            <person name="Silva-Moreno E."/>
            <person name="Staats M."/>
            <person name="Valdes J.H."/>
            <person name="Van Kan J.A.L."/>
        </authorList>
    </citation>
    <scope>NUCLEOTIDE SEQUENCE [LARGE SCALE GENOMIC DNA]</scope>
    <source>
        <strain evidence="2 3">Bt9001</strain>
    </source>
</reference>
<gene>
    <name evidence="2" type="ORF">BTUL_0313g00060</name>
</gene>
<protein>
    <submittedName>
        <fullName evidence="2">Uncharacterized protein</fullName>
    </submittedName>
</protein>
<dbReference type="EMBL" id="PQXH01000311">
    <property type="protein sequence ID" value="TGO07189.1"/>
    <property type="molecule type" value="Genomic_DNA"/>
</dbReference>
<sequence>MSNSVGTPAPARRYGFRASPNNPNRPSIDEQNQLDEQAMALNQEEEGREVGYREETIRDKLMEVAKVVSKPAEFNIKENTDLVISYLNGLERKMFMPDFSIVIESGRQFRMNLPAILSHLDKLEVIFDRYKGFENSLDDEATGLGNLGPGGVEGVHYDVKDIDGRIENLHFRGQLSVAEMVNNGGLPLRNLVCLLRLDTFDPDHRARFIRMNKVPGAAMCWNVFTDLPLYKREWAPEPWDGLGECPGCSYFNAGATGSGISQTRKCWVLESGNKVRIYRPRIRGNQ</sequence>
<proteinExistence type="predicted"/>
<evidence type="ECO:0000256" key="1">
    <source>
        <dbReference type="SAM" id="MobiDB-lite"/>
    </source>
</evidence>
<feature type="compositionally biased region" description="Polar residues" evidence="1">
    <location>
        <begin position="19"/>
        <end position="29"/>
    </location>
</feature>
<dbReference type="AlphaFoldDB" id="A0A4Z1E7J5"/>
<accession>A0A4Z1E7J5</accession>
<evidence type="ECO:0000313" key="2">
    <source>
        <dbReference type="EMBL" id="TGO07189.1"/>
    </source>
</evidence>
<keyword evidence="3" id="KW-1185">Reference proteome</keyword>
<comment type="caution">
    <text evidence="2">The sequence shown here is derived from an EMBL/GenBank/DDBJ whole genome shotgun (WGS) entry which is preliminary data.</text>
</comment>
<organism evidence="2 3">
    <name type="scientific">Botrytis tulipae</name>
    <dbReference type="NCBI Taxonomy" id="87230"/>
    <lineage>
        <taxon>Eukaryota</taxon>
        <taxon>Fungi</taxon>
        <taxon>Dikarya</taxon>
        <taxon>Ascomycota</taxon>
        <taxon>Pezizomycotina</taxon>
        <taxon>Leotiomycetes</taxon>
        <taxon>Helotiales</taxon>
        <taxon>Sclerotiniaceae</taxon>
        <taxon>Botrytis</taxon>
    </lineage>
</organism>
<feature type="region of interest" description="Disordered" evidence="1">
    <location>
        <begin position="1"/>
        <end position="29"/>
    </location>
</feature>
<name>A0A4Z1E7J5_9HELO</name>
<evidence type="ECO:0000313" key="3">
    <source>
        <dbReference type="Proteomes" id="UP000297777"/>
    </source>
</evidence>